<name>A0A1I1DKW3_BREAD</name>
<organism evidence="1 2">
    <name type="scientific">Brevinema andersonii</name>
    <dbReference type="NCBI Taxonomy" id="34097"/>
    <lineage>
        <taxon>Bacteria</taxon>
        <taxon>Pseudomonadati</taxon>
        <taxon>Spirochaetota</taxon>
        <taxon>Spirochaetia</taxon>
        <taxon>Brevinematales</taxon>
        <taxon>Brevinemataceae</taxon>
        <taxon>Brevinema</taxon>
    </lineage>
</organism>
<keyword evidence="2" id="KW-1185">Reference proteome</keyword>
<evidence type="ECO:0000313" key="1">
    <source>
        <dbReference type="EMBL" id="SFB75531.1"/>
    </source>
</evidence>
<reference evidence="2" key="1">
    <citation type="submission" date="2016-10" db="EMBL/GenBank/DDBJ databases">
        <authorList>
            <person name="Varghese N."/>
            <person name="Submissions S."/>
        </authorList>
    </citation>
    <scope>NUCLEOTIDE SEQUENCE [LARGE SCALE GENOMIC DNA]</scope>
    <source>
        <strain evidence="2">ATCC 43811</strain>
    </source>
</reference>
<evidence type="ECO:0000313" key="2">
    <source>
        <dbReference type="Proteomes" id="UP000240042"/>
    </source>
</evidence>
<dbReference type="Gene3D" id="3.10.450.40">
    <property type="match status" value="1"/>
</dbReference>
<dbReference type="SUPFAM" id="SSF160719">
    <property type="entry name" value="gpW/gp25-like"/>
    <property type="match status" value="1"/>
</dbReference>
<protein>
    <recommendedName>
        <fullName evidence="3">Phage baseplate assembly protein W</fullName>
    </recommendedName>
</protein>
<evidence type="ECO:0008006" key="3">
    <source>
        <dbReference type="Google" id="ProtNLM"/>
    </source>
</evidence>
<gene>
    <name evidence="1" type="ORF">SAMN02745150_00635</name>
</gene>
<proteinExistence type="predicted"/>
<dbReference type="Proteomes" id="UP000240042">
    <property type="component" value="Unassembled WGS sequence"/>
</dbReference>
<accession>A0A1I1DKW3</accession>
<dbReference type="EMBL" id="FOKY01000002">
    <property type="protein sequence ID" value="SFB75531.1"/>
    <property type="molecule type" value="Genomic_DNA"/>
</dbReference>
<dbReference type="RefSeq" id="WP_092318545.1">
    <property type="nucleotide sequence ID" value="NZ_FOKY01000002.1"/>
</dbReference>
<sequence length="119" mass="13665">MNDIKLKNGEIELGEEDIILVENDDSTIQDIFTKLQTTIGSLFCDEEFGTDLIHFFHENNDPFQMLQMQQILSQAVKDDDRLDPSTVQVEVKTENNQLHITIYGTSTLTGQHLKNRIQL</sequence>
<dbReference type="STRING" id="34097.SAMN02745150_00635"/>
<dbReference type="AlphaFoldDB" id="A0A1I1DKW3"/>